<protein>
    <submittedName>
        <fullName evidence="1">Uncharacterized protein</fullName>
    </submittedName>
</protein>
<evidence type="ECO:0000313" key="1">
    <source>
        <dbReference type="EMBL" id="SNW62110.1"/>
    </source>
</evidence>
<accession>A0A2I2L3L3</accession>
<keyword evidence="2" id="KW-1185">Reference proteome</keyword>
<sequence>MIKVVNTKEEEIINISKEEYNILLCRFPDFNYFLNDDGTTLQLSTLSLTNNIHDNILILKTFMNEKIKLDIEHFVLKKEILHFMKFYIPRLTEDDKLNILFLKNPQYITEYDKEKDEISKCFDDNILTCKDKLLRCYNMVLFDIVKKNSVRSASNDKILRICAEENAFLCSNDNVCYYIAGKDRKIIGQRQLSKRYKSYVLRDIGYGNIIFAGYDECKRCNKTNLCECPDTSMEKTIININMTWMRKYSSEYPIYKKTIGNNDYIVKFDTHLDRMTVNIGDANISISGIRYNYHIGDTLNFVDMYYGSEVFHTVNISKVLEEMFEYKNYNIILENIKYM</sequence>
<dbReference type="RefSeq" id="YP_009448412.1">
    <property type="nucleotide sequence ID" value="NC_036594.1"/>
</dbReference>
<name>A0A2I2L3L3_9VIRU</name>
<evidence type="ECO:0000313" key="2">
    <source>
        <dbReference type="Proteomes" id="UP000236316"/>
    </source>
</evidence>
<proteinExistence type="predicted"/>
<dbReference type="GeneID" id="35381969"/>
<dbReference type="Proteomes" id="UP000236316">
    <property type="component" value="Segment"/>
</dbReference>
<gene>
    <name evidence="1" type="ORF">ORPV_206</name>
</gene>
<reference evidence="1" key="1">
    <citation type="submission" date="2017-08" db="EMBL/GenBank/DDBJ databases">
        <authorList>
            <consortium name="Urmite Genomes"/>
        </authorList>
    </citation>
    <scope>NUCLEOTIDE SEQUENCE [LARGE SCALE GENOMIC DNA]</scope>
    <source>
        <strain evidence="1">IHUMI-LCC2</strain>
    </source>
</reference>
<organism evidence="1">
    <name type="scientific">Orpheovirus IHUMI-LCC2</name>
    <dbReference type="NCBI Taxonomy" id="2023057"/>
    <lineage>
        <taxon>Viruses</taxon>
        <taxon>Varidnaviria</taxon>
        <taxon>Bamfordvirae</taxon>
        <taxon>Nucleocytoviricota</taxon>
        <taxon>Megaviricetes</taxon>
        <taxon>Pimascovirales</taxon>
        <taxon>Ocovirineae</taxon>
        <taxon>Orpheoviridae</taxon>
        <taxon>Alphaorpheovirus</taxon>
        <taxon>Alphaorpheovirus massiliense</taxon>
    </lineage>
</organism>
<dbReference type="KEGG" id="vg:35381969"/>
<dbReference type="EMBL" id="LT906555">
    <property type="protein sequence ID" value="SNW62110.1"/>
    <property type="molecule type" value="Genomic_DNA"/>
</dbReference>